<evidence type="ECO:0000313" key="3">
    <source>
        <dbReference type="Proteomes" id="UP001642409"/>
    </source>
</evidence>
<dbReference type="EMBL" id="CAXDID020000437">
    <property type="protein sequence ID" value="CAL6091595.1"/>
    <property type="molecule type" value="Genomic_DNA"/>
</dbReference>
<sequence>MYQKPEISLDFRNTKNTFIRYSKLNDQKCSQREFINSSNDTSIRIGIFEDMLQFINGSVVLELLRFPMNNAYAISMERYSSTQVVASIIYSELKTKLGNLF</sequence>
<reference evidence="2 3" key="2">
    <citation type="submission" date="2024-07" db="EMBL/GenBank/DDBJ databases">
        <authorList>
            <person name="Akdeniz Z."/>
        </authorList>
    </citation>
    <scope>NUCLEOTIDE SEQUENCE [LARGE SCALE GENOMIC DNA]</scope>
</reference>
<dbReference type="AlphaFoldDB" id="A0AA86N6X0"/>
<comment type="caution">
    <text evidence="1">The sequence shown here is derived from an EMBL/GenBank/DDBJ whole genome shotgun (WGS) entry which is preliminary data.</text>
</comment>
<dbReference type="EMBL" id="CATOUU010000038">
    <property type="protein sequence ID" value="CAI9913863.1"/>
    <property type="molecule type" value="Genomic_DNA"/>
</dbReference>
<proteinExistence type="predicted"/>
<protein>
    <submittedName>
        <fullName evidence="2">Hypothetical_protein</fullName>
    </submittedName>
</protein>
<evidence type="ECO:0000313" key="2">
    <source>
        <dbReference type="EMBL" id="CAL6091595.1"/>
    </source>
</evidence>
<reference evidence="1" key="1">
    <citation type="submission" date="2023-06" db="EMBL/GenBank/DDBJ databases">
        <authorList>
            <person name="Kurt Z."/>
        </authorList>
    </citation>
    <scope>NUCLEOTIDE SEQUENCE</scope>
</reference>
<keyword evidence="3" id="KW-1185">Reference proteome</keyword>
<evidence type="ECO:0000313" key="1">
    <source>
        <dbReference type="EMBL" id="CAI9913863.1"/>
    </source>
</evidence>
<gene>
    <name evidence="1" type="ORF">HINF_LOCUS1508</name>
    <name evidence="2" type="ORF">HINF_LOCUS65861</name>
</gene>
<name>A0AA86N6X0_9EUKA</name>
<organism evidence="1">
    <name type="scientific">Hexamita inflata</name>
    <dbReference type="NCBI Taxonomy" id="28002"/>
    <lineage>
        <taxon>Eukaryota</taxon>
        <taxon>Metamonada</taxon>
        <taxon>Diplomonadida</taxon>
        <taxon>Hexamitidae</taxon>
        <taxon>Hexamitinae</taxon>
        <taxon>Hexamita</taxon>
    </lineage>
</organism>
<dbReference type="Proteomes" id="UP001642409">
    <property type="component" value="Unassembled WGS sequence"/>
</dbReference>
<accession>A0AA86N6X0</accession>